<reference evidence="6 7" key="1">
    <citation type="submission" date="2017-02" db="EMBL/GenBank/DDBJ databases">
        <title>Blood Disease Bacterium A2-HR MARDI.</title>
        <authorList>
            <person name="Badrun R."/>
            <person name="Abu Bakar N."/>
            <person name="Laboh R."/>
        </authorList>
    </citation>
    <scope>NUCLEOTIDE SEQUENCE [LARGE SCALE GENOMIC DNA]</scope>
    <source>
        <strain evidence="6 7">A2-HR MARDI</strain>
    </source>
</reference>
<dbReference type="InterPro" id="IPR059112">
    <property type="entry name" value="CysZ/EI24"/>
</dbReference>
<dbReference type="EMBL" id="CP019911">
    <property type="protein sequence ID" value="AQW28882.1"/>
    <property type="molecule type" value="Genomic_DNA"/>
</dbReference>
<dbReference type="AlphaFoldDB" id="A0A1U9VDX6"/>
<dbReference type="Proteomes" id="UP000189628">
    <property type="component" value="Chromosome"/>
</dbReference>
<organism evidence="6 7">
    <name type="scientific">blood disease bacterium A2-HR MARDI</name>
    <dbReference type="NCBI Taxonomy" id="1944648"/>
    <lineage>
        <taxon>Bacteria</taxon>
        <taxon>Pseudomonadati</taxon>
        <taxon>Pseudomonadota</taxon>
        <taxon>Betaproteobacteria</taxon>
        <taxon>Burkholderiales</taxon>
        <taxon>Burkholderiaceae</taxon>
        <taxon>Ralstonia</taxon>
        <taxon>Ralstonia solanacearum species complex</taxon>
    </lineage>
</organism>
<gene>
    <name evidence="6" type="ORF">B0B51_01825</name>
</gene>
<evidence type="ECO:0000256" key="5">
    <source>
        <dbReference type="SAM" id="Phobius"/>
    </source>
</evidence>
<dbReference type="RefSeq" id="WP_078221711.1">
    <property type="nucleotide sequence ID" value="NZ_CP019911.1"/>
</dbReference>
<proteinExistence type="predicted"/>
<comment type="subcellular location">
    <subcellularLocation>
        <location evidence="1">Membrane</location>
        <topology evidence="1">Multi-pass membrane protein</topology>
    </subcellularLocation>
</comment>
<keyword evidence="2 5" id="KW-0812">Transmembrane</keyword>
<keyword evidence="3 5" id="KW-1133">Transmembrane helix</keyword>
<accession>A0A1U9VDX6</accession>
<feature type="transmembrane region" description="Helical" evidence="5">
    <location>
        <begin position="195"/>
        <end position="218"/>
    </location>
</feature>
<sequence length="286" mass="31744">MNDLVRSFGRALLSQLHPRMLFMTVLPFIVALLVWGPILYFGWNPVMEMARGILEGWSLTHWIYGGMDSLGMTGFRAVLAPLVVIAVLVPVIVVTILVFVGAASVPAVMRFLDRSYPQLERRQGGSVFGSVVHSLGCTLVFAVVAVVTLPLWLIPPFFALIPPLLWGWLTYRVMTYDALSEHASADERRIIMQRYRLPLLGIGIAVGMLGSAPTLLWVSSVVTIVLFPIIAVAVIWLYVLIFIFSALWFGHFCLRALTRLCAEAPPPTRVIESTVIDVTTIDLPRE</sequence>
<feature type="transmembrane region" description="Helical" evidence="5">
    <location>
        <begin position="224"/>
        <end position="249"/>
    </location>
</feature>
<feature type="transmembrane region" description="Helical" evidence="5">
    <location>
        <begin position="21"/>
        <end position="43"/>
    </location>
</feature>
<evidence type="ECO:0000256" key="4">
    <source>
        <dbReference type="ARBA" id="ARBA00023136"/>
    </source>
</evidence>
<protein>
    <recommendedName>
        <fullName evidence="8">Transmembrane protein</fullName>
    </recommendedName>
</protein>
<keyword evidence="4 5" id="KW-0472">Membrane</keyword>
<feature type="transmembrane region" description="Helical" evidence="5">
    <location>
        <begin position="126"/>
        <end position="147"/>
    </location>
</feature>
<dbReference type="Pfam" id="PF07264">
    <property type="entry name" value="EI24"/>
    <property type="match status" value="1"/>
</dbReference>
<evidence type="ECO:0000256" key="2">
    <source>
        <dbReference type="ARBA" id="ARBA00022692"/>
    </source>
</evidence>
<evidence type="ECO:0000256" key="3">
    <source>
        <dbReference type="ARBA" id="ARBA00022989"/>
    </source>
</evidence>
<evidence type="ECO:0000313" key="7">
    <source>
        <dbReference type="Proteomes" id="UP000189628"/>
    </source>
</evidence>
<feature type="transmembrane region" description="Helical" evidence="5">
    <location>
        <begin position="78"/>
        <end position="105"/>
    </location>
</feature>
<name>A0A1U9VDX6_9RALS</name>
<feature type="transmembrane region" description="Helical" evidence="5">
    <location>
        <begin position="153"/>
        <end position="174"/>
    </location>
</feature>
<evidence type="ECO:0008006" key="8">
    <source>
        <dbReference type="Google" id="ProtNLM"/>
    </source>
</evidence>
<evidence type="ECO:0000256" key="1">
    <source>
        <dbReference type="ARBA" id="ARBA00004141"/>
    </source>
</evidence>
<evidence type="ECO:0000313" key="6">
    <source>
        <dbReference type="EMBL" id="AQW28882.1"/>
    </source>
</evidence>